<protein>
    <submittedName>
        <fullName evidence="5">Glycosyl transferase, family 2</fullName>
    </submittedName>
</protein>
<dbReference type="InterPro" id="IPR050834">
    <property type="entry name" value="Glycosyltransf_2"/>
</dbReference>
<feature type="domain" description="Glycosyltransferase 2-like" evidence="4">
    <location>
        <begin position="472"/>
        <end position="647"/>
    </location>
</feature>
<dbReference type="Proteomes" id="UP000008221">
    <property type="component" value="Chromosome"/>
</dbReference>
<accession>A0LST8</accession>
<keyword evidence="3 5" id="KW-0808">Transferase</keyword>
<dbReference type="Gene3D" id="3.90.550.10">
    <property type="entry name" value="Spore Coat Polysaccharide Biosynthesis Protein SpsA, Chain A"/>
    <property type="match status" value="2"/>
</dbReference>
<evidence type="ECO:0000313" key="5">
    <source>
        <dbReference type="EMBL" id="ABK52498.1"/>
    </source>
</evidence>
<evidence type="ECO:0000256" key="3">
    <source>
        <dbReference type="ARBA" id="ARBA00022679"/>
    </source>
</evidence>
<dbReference type="eggNOG" id="COG1215">
    <property type="taxonomic scope" value="Bacteria"/>
</dbReference>
<dbReference type="EMBL" id="CP000481">
    <property type="protein sequence ID" value="ABK52498.1"/>
    <property type="molecule type" value="Genomic_DNA"/>
</dbReference>
<gene>
    <name evidence="5" type="ordered locus">Acel_0725</name>
</gene>
<dbReference type="KEGG" id="ace:Acel_0725"/>
<dbReference type="InterPro" id="IPR001173">
    <property type="entry name" value="Glyco_trans_2-like"/>
</dbReference>
<dbReference type="InterPro" id="IPR029044">
    <property type="entry name" value="Nucleotide-diphossugar_trans"/>
</dbReference>
<comment type="similarity">
    <text evidence="1">Belongs to the glycosyltransferase 2 family.</text>
</comment>
<dbReference type="PANTHER" id="PTHR43685:SF5">
    <property type="entry name" value="GLYCOSYLTRANSFERASE EPSE-RELATED"/>
    <property type="match status" value="1"/>
</dbReference>
<evidence type="ECO:0000256" key="1">
    <source>
        <dbReference type="ARBA" id="ARBA00006739"/>
    </source>
</evidence>
<keyword evidence="2" id="KW-0328">Glycosyltransferase</keyword>
<dbReference type="GO" id="GO:0016757">
    <property type="term" value="F:glycosyltransferase activity"/>
    <property type="evidence" value="ECO:0007669"/>
    <property type="project" value="UniProtKB-KW"/>
</dbReference>
<dbReference type="CAZy" id="GT2">
    <property type="family name" value="Glycosyltransferase Family 2"/>
</dbReference>
<dbReference type="STRING" id="351607.Acel_0725"/>
<sequence length="734" mass="82578">MQLVPVTGVRQAPESPEWEAVDIDPQFLLAGHIPSGWVEFRMRAGSRQLMRMRLYLDRGAGFHEADCIELGTVATVRPVEQRAVFFLPPDTCRLRLDPMERPGRFTFDDVTVRRVHRFELPARALYRRWLSLPGSTIRRTTVLLSELRALIGPDGLRAPRVLATPGYPPDVAPSPAELARQYTVWIRRSEARAADQKRLRATIAGLRRTPTISVLVPVHNAAERWLRRCIDSVLAQSYPYWQLCLADDASSAPHVRQVLEEYAARDARITAIFRPVNGHISAASNSALDAAQGDFIALLDHDDELAPDALLHVAALLNEHPDADMIYSDEDKINEDGVRQEPFFKPDWSPELLLSHMYTCHLGVYRTELVRRIGGFRLGFEGSQDYDLVLRLTEQTDRIYHIPRVLYHWRRHPGSAAASADAKPYAYAAAHRAIREALHRRGAVATVEEITEARGNFRVHYAVSNQPLISIVVAAPNTGVIDPDCIRALFDRTAYPNIEVIVVHDGRNDEQLRDLLTFWHTQEPKRFRVESLRTPARRSRLMNHGADCASGDLLVFLHGDVAVGTADWLDEMAGYALREEIGAVGPVLLRPDGTIDHAGFVLGIAGGIGHPFRGFPAHHPGYFNRLLIPSNVAAVSSTCLMVRCQAFHAAGGFDDELSGAIGDADFCLRLRQRGHRTVLLPYVRLCHYAPEPEVEKTAPRQMSLLRRRWATYVDHDPYYNPNLTRTRSDYSLRI</sequence>
<feature type="domain" description="Glycosyltransferase 2-like" evidence="4">
    <location>
        <begin position="213"/>
        <end position="373"/>
    </location>
</feature>
<proteinExistence type="inferred from homology"/>
<dbReference type="InParanoid" id="A0LST8"/>
<evidence type="ECO:0000256" key="2">
    <source>
        <dbReference type="ARBA" id="ARBA00022676"/>
    </source>
</evidence>
<evidence type="ECO:0000259" key="4">
    <source>
        <dbReference type="Pfam" id="PF00535"/>
    </source>
</evidence>
<keyword evidence="6" id="KW-1185">Reference proteome</keyword>
<evidence type="ECO:0000313" key="6">
    <source>
        <dbReference type="Proteomes" id="UP000008221"/>
    </source>
</evidence>
<dbReference type="AlphaFoldDB" id="A0LST8"/>
<reference evidence="5 6" key="1">
    <citation type="journal article" date="2009" name="Genome Res.">
        <title>Complete genome of the cellulolytic thermophile Acidothermus cellulolyticus 11B provides insights into its ecophysiological and evolutionary adaptations.</title>
        <authorList>
            <person name="Barabote R.D."/>
            <person name="Xie G."/>
            <person name="Leu D.H."/>
            <person name="Normand P."/>
            <person name="Necsulea A."/>
            <person name="Daubin V."/>
            <person name="Medigue C."/>
            <person name="Adney W.S."/>
            <person name="Xu X.C."/>
            <person name="Lapidus A."/>
            <person name="Parales R.E."/>
            <person name="Detter C."/>
            <person name="Pujic P."/>
            <person name="Bruce D."/>
            <person name="Lavire C."/>
            <person name="Challacombe J.F."/>
            <person name="Brettin T.S."/>
            <person name="Berry A.M."/>
        </authorList>
    </citation>
    <scope>NUCLEOTIDE SEQUENCE [LARGE SCALE GENOMIC DNA]</scope>
    <source>
        <strain evidence="6">ATCC 43068 / DSM 8971 / 11B</strain>
    </source>
</reference>
<dbReference type="Pfam" id="PF00535">
    <property type="entry name" value="Glycos_transf_2"/>
    <property type="match status" value="2"/>
</dbReference>
<dbReference type="HOGENOM" id="CLU_005003_0_0_11"/>
<organism evidence="5 6">
    <name type="scientific">Acidothermus cellulolyticus (strain ATCC 43068 / DSM 8971 / 11B)</name>
    <dbReference type="NCBI Taxonomy" id="351607"/>
    <lineage>
        <taxon>Bacteria</taxon>
        <taxon>Bacillati</taxon>
        <taxon>Actinomycetota</taxon>
        <taxon>Actinomycetes</taxon>
        <taxon>Acidothermales</taxon>
        <taxon>Acidothermaceae</taxon>
        <taxon>Acidothermus</taxon>
    </lineage>
</organism>
<dbReference type="CDD" id="cd04184">
    <property type="entry name" value="GT2_RfbC_Mx_like"/>
    <property type="match status" value="1"/>
</dbReference>
<dbReference type="SUPFAM" id="SSF53448">
    <property type="entry name" value="Nucleotide-diphospho-sugar transferases"/>
    <property type="match status" value="2"/>
</dbReference>
<name>A0LST8_ACIC1</name>
<dbReference type="eggNOG" id="COG1216">
    <property type="taxonomic scope" value="Bacteria"/>
</dbReference>
<dbReference type="PANTHER" id="PTHR43685">
    <property type="entry name" value="GLYCOSYLTRANSFERASE"/>
    <property type="match status" value="1"/>
</dbReference>